<gene>
    <name evidence="2" type="ORF">GCM10009039_18550</name>
</gene>
<evidence type="ECO:0000313" key="3">
    <source>
        <dbReference type="Proteomes" id="UP000607197"/>
    </source>
</evidence>
<comment type="caution">
    <text evidence="2">The sequence shown here is derived from an EMBL/GenBank/DDBJ whole genome shotgun (WGS) entry which is preliminary data.</text>
</comment>
<organism evidence="2 3">
    <name type="scientific">Halocalculus aciditolerans</name>
    <dbReference type="NCBI Taxonomy" id="1383812"/>
    <lineage>
        <taxon>Archaea</taxon>
        <taxon>Methanobacteriati</taxon>
        <taxon>Methanobacteriota</taxon>
        <taxon>Stenosarchaea group</taxon>
        <taxon>Halobacteria</taxon>
        <taxon>Halobacteriales</taxon>
        <taxon>Halobacteriaceae</taxon>
        <taxon>Halocalculus</taxon>
    </lineage>
</organism>
<dbReference type="EMBL" id="BMPG01000002">
    <property type="protein sequence ID" value="GGL60581.1"/>
    <property type="molecule type" value="Genomic_DNA"/>
</dbReference>
<dbReference type="AlphaFoldDB" id="A0A830FJA0"/>
<dbReference type="InterPro" id="IPR058285">
    <property type="entry name" value="DUF7979"/>
</dbReference>
<evidence type="ECO:0000259" key="1">
    <source>
        <dbReference type="Pfam" id="PF25934"/>
    </source>
</evidence>
<sequence>MSVTATALAGCVDGMPHDAVVATEPTSEPDTSTDGVTVVHYADLPADERAIVDDALEDGVHHTCGIPPALHDFADRVSQKSSLERNGDYYGLWVRISDVIHAHTAAPPNAPDCWL</sequence>
<keyword evidence="3" id="KW-1185">Reference proteome</keyword>
<protein>
    <recommendedName>
        <fullName evidence="1">DUF7979 domain-containing protein</fullName>
    </recommendedName>
</protein>
<proteinExistence type="predicted"/>
<reference evidence="2" key="2">
    <citation type="submission" date="2020-09" db="EMBL/GenBank/DDBJ databases">
        <authorList>
            <person name="Sun Q."/>
            <person name="Ohkuma M."/>
        </authorList>
    </citation>
    <scope>NUCLEOTIDE SEQUENCE</scope>
    <source>
        <strain evidence="2">JCM 19596</strain>
    </source>
</reference>
<name>A0A830FJA0_9EURY</name>
<evidence type="ECO:0000313" key="2">
    <source>
        <dbReference type="EMBL" id="GGL60581.1"/>
    </source>
</evidence>
<dbReference type="Pfam" id="PF25934">
    <property type="entry name" value="DUF7979"/>
    <property type="match status" value="1"/>
</dbReference>
<feature type="domain" description="DUF7979" evidence="1">
    <location>
        <begin position="20"/>
        <end position="93"/>
    </location>
</feature>
<reference evidence="2" key="1">
    <citation type="journal article" date="2014" name="Int. J. Syst. Evol. Microbiol.">
        <title>Complete genome sequence of Corynebacterium casei LMG S-19264T (=DSM 44701T), isolated from a smear-ripened cheese.</title>
        <authorList>
            <consortium name="US DOE Joint Genome Institute (JGI-PGF)"/>
            <person name="Walter F."/>
            <person name="Albersmeier A."/>
            <person name="Kalinowski J."/>
            <person name="Ruckert C."/>
        </authorList>
    </citation>
    <scope>NUCLEOTIDE SEQUENCE</scope>
    <source>
        <strain evidence="2">JCM 19596</strain>
    </source>
</reference>
<dbReference type="Proteomes" id="UP000607197">
    <property type="component" value="Unassembled WGS sequence"/>
</dbReference>
<accession>A0A830FJA0</accession>